<dbReference type="Pfam" id="PF23153">
    <property type="entry name" value="Aip3p_Bud6_N"/>
    <property type="match status" value="1"/>
</dbReference>
<dbReference type="EMBL" id="JABBWG010000014">
    <property type="protein sequence ID" value="KAG1817294.1"/>
    <property type="molecule type" value="Genomic_DNA"/>
</dbReference>
<accession>A0A9P7EBX0</accession>
<feature type="domain" description="Aip3p/Bud6 N-terminal" evidence="1">
    <location>
        <begin position="46"/>
        <end position="149"/>
    </location>
</feature>
<name>A0A9P7EBX0_9AGAM</name>
<gene>
    <name evidence="2" type="ORF">BJ212DRAFT_161791</name>
</gene>
<dbReference type="InterPro" id="IPR056279">
    <property type="entry name" value="Aip3p_Bud6_N"/>
</dbReference>
<dbReference type="OrthoDB" id="783096at2759"/>
<evidence type="ECO:0000313" key="2">
    <source>
        <dbReference type="EMBL" id="KAG1817294.1"/>
    </source>
</evidence>
<keyword evidence="3" id="KW-1185">Reference proteome</keyword>
<protein>
    <recommendedName>
        <fullName evidence="1">Aip3p/Bud6 N-terminal domain-containing protein</fullName>
    </recommendedName>
</protein>
<dbReference type="RefSeq" id="XP_041193713.1">
    <property type="nucleotide sequence ID" value="XM_041342542.1"/>
</dbReference>
<organism evidence="2 3">
    <name type="scientific">Suillus subaureus</name>
    <dbReference type="NCBI Taxonomy" id="48587"/>
    <lineage>
        <taxon>Eukaryota</taxon>
        <taxon>Fungi</taxon>
        <taxon>Dikarya</taxon>
        <taxon>Basidiomycota</taxon>
        <taxon>Agaricomycotina</taxon>
        <taxon>Agaricomycetes</taxon>
        <taxon>Agaricomycetidae</taxon>
        <taxon>Boletales</taxon>
        <taxon>Suillineae</taxon>
        <taxon>Suillaceae</taxon>
        <taxon>Suillus</taxon>
    </lineage>
</organism>
<dbReference type="Proteomes" id="UP000807769">
    <property type="component" value="Unassembled WGS sequence"/>
</dbReference>
<proteinExistence type="predicted"/>
<evidence type="ECO:0000313" key="3">
    <source>
        <dbReference type="Proteomes" id="UP000807769"/>
    </source>
</evidence>
<sequence length="152" mass="16526">MHQYYPTSPAGLGAFTTPTRQGSYGSNYSAYSASTPSPQYSSSVPNSVHTLIAAMKNLQSTLTLWSTSRASPDAVSDAYMQFGVGFNAVVWAFEGSGVDTSDLHQIPARLRAVLETCLGEDPSPAALEMYQPRIRQQLYELLQGLKAKQGWQ</sequence>
<reference evidence="2" key="1">
    <citation type="journal article" date="2020" name="New Phytol.">
        <title>Comparative genomics reveals dynamic genome evolution in host specialist ectomycorrhizal fungi.</title>
        <authorList>
            <person name="Lofgren L.A."/>
            <person name="Nguyen N.H."/>
            <person name="Vilgalys R."/>
            <person name="Ruytinx J."/>
            <person name="Liao H.L."/>
            <person name="Branco S."/>
            <person name="Kuo A."/>
            <person name="LaButti K."/>
            <person name="Lipzen A."/>
            <person name="Andreopoulos W."/>
            <person name="Pangilinan J."/>
            <person name="Riley R."/>
            <person name="Hundley H."/>
            <person name="Na H."/>
            <person name="Barry K."/>
            <person name="Grigoriev I.V."/>
            <person name="Stajich J.E."/>
            <person name="Kennedy P.G."/>
        </authorList>
    </citation>
    <scope>NUCLEOTIDE SEQUENCE</scope>
    <source>
        <strain evidence="2">MN1</strain>
    </source>
</reference>
<dbReference type="GeneID" id="64636558"/>
<dbReference type="AlphaFoldDB" id="A0A9P7EBX0"/>
<evidence type="ECO:0000259" key="1">
    <source>
        <dbReference type="Pfam" id="PF23153"/>
    </source>
</evidence>
<comment type="caution">
    <text evidence="2">The sequence shown here is derived from an EMBL/GenBank/DDBJ whole genome shotgun (WGS) entry which is preliminary data.</text>
</comment>